<feature type="domain" description="Glucan biosynthesis periplasmic MdoG C-terminal" evidence="6">
    <location>
        <begin position="65"/>
        <end position="533"/>
    </location>
</feature>
<sequence>MKSSIAFSSYHSVKSLFVTVFSILASFMINISVHAESSSTDISTSTKSTANTKSTENIKPIGSPFSYQTVIDLAKKLSQAPMQPIGKAPQSLIDMDYSTYRQINFQQNQAVWGNTPTKFSVQLFAPGFLFKDLVSINVVENAHSFPLAMSPDSFSTPNEEIRKLISEVGKYAGLRLHYPINREDYNDEFVVFQGASYFRAISKGQTYGLSARGLAVDVAQPKGEEFPMFTQFWIERPASSQDAIVVHALLDSKSITGAYRFGIYPGKPTRMEVKSTLFPRVDLQHVGIAPLTSMFMHNSSLDASDIPDYRPAVHDSDGLQILTGKDEMLWRPLNNPKDLQISAFSDKSPKGFGLIQRSRSLSDYQDLEAHYQTRPSAWIKPINDWGDGHIELVEIPSAAESNDNIVAFWQPKDGLKKDNAYTYQYLMTWSNDTPVSLNFPRIVRSAKGTKLFGKDPEVVIDFNKMPDVNIDDLTIEASTSQGKVVEAHLTKNPYNNGVRAFFTFDPEGASSTELRVQLKQDDKAAAPTWLYRWLEE</sequence>
<comment type="caution">
    <text evidence="7">The sequence shown here is derived from an EMBL/GenBank/DDBJ whole genome shotgun (WGS) entry which is preliminary data.</text>
</comment>
<dbReference type="STRING" id="1122207.MUS1_10590"/>
<dbReference type="PIRSF" id="PIRSF006281">
    <property type="entry name" value="MdoG"/>
    <property type="match status" value="1"/>
</dbReference>
<dbReference type="GO" id="GO:0030288">
    <property type="term" value="C:outer membrane-bounded periplasmic space"/>
    <property type="evidence" value="ECO:0007669"/>
    <property type="project" value="TreeGrafter"/>
</dbReference>
<keyword evidence="8" id="KW-1185">Reference proteome</keyword>
<dbReference type="InterPro" id="IPR014438">
    <property type="entry name" value="Glucan_biosyn_MdoG/MdoD"/>
</dbReference>
<dbReference type="PANTHER" id="PTHR30504:SF2">
    <property type="entry name" value="GLUCANS BIOSYNTHESIS PROTEIN G"/>
    <property type="match status" value="1"/>
</dbReference>
<evidence type="ECO:0000313" key="7">
    <source>
        <dbReference type="EMBL" id="ETX11247.1"/>
    </source>
</evidence>
<dbReference type="GO" id="GO:0030246">
    <property type="term" value="F:carbohydrate binding"/>
    <property type="evidence" value="ECO:0007669"/>
    <property type="project" value="InterPro"/>
</dbReference>
<evidence type="ECO:0000256" key="1">
    <source>
        <dbReference type="ARBA" id="ARBA00004418"/>
    </source>
</evidence>
<dbReference type="UniPathway" id="UPA00637"/>
<dbReference type="Proteomes" id="UP000054058">
    <property type="component" value="Unassembled WGS sequence"/>
</dbReference>
<dbReference type="InterPro" id="IPR013783">
    <property type="entry name" value="Ig-like_fold"/>
</dbReference>
<dbReference type="PANTHER" id="PTHR30504">
    <property type="entry name" value="GLUCANS BIOSYNTHESIS PROTEIN"/>
    <property type="match status" value="1"/>
</dbReference>
<organism evidence="7 8">
    <name type="scientific">Marinomonas ushuaiensis DSM 15871</name>
    <dbReference type="NCBI Taxonomy" id="1122207"/>
    <lineage>
        <taxon>Bacteria</taxon>
        <taxon>Pseudomonadati</taxon>
        <taxon>Pseudomonadota</taxon>
        <taxon>Gammaproteobacteria</taxon>
        <taxon>Oceanospirillales</taxon>
        <taxon>Oceanospirillaceae</taxon>
        <taxon>Marinomonas</taxon>
    </lineage>
</organism>
<protein>
    <submittedName>
        <fullName evidence="7">Glucan biosynthesis protein D</fullName>
    </submittedName>
</protein>
<dbReference type="PATRIC" id="fig|1122207.3.peg.1249"/>
<dbReference type="FunFam" id="2.70.98.10:FF:000001">
    <property type="entry name" value="Glucans biosynthesis protein G"/>
    <property type="match status" value="1"/>
</dbReference>
<dbReference type="Gene3D" id="2.70.98.10">
    <property type="match status" value="1"/>
</dbReference>
<comment type="similarity">
    <text evidence="3">Belongs to the OpgD/OpgG family.</text>
</comment>
<dbReference type="eggNOG" id="COG3131">
    <property type="taxonomic scope" value="Bacteria"/>
</dbReference>
<accession>X7E5K5</accession>
<reference evidence="7 8" key="1">
    <citation type="submission" date="2014-01" db="EMBL/GenBank/DDBJ databases">
        <title>Marinomonas ushuaiensis DSM 15871 Genome Sequencing.</title>
        <authorList>
            <person name="Lai Q."/>
            <person name="Shao Z.S."/>
        </authorList>
    </citation>
    <scope>NUCLEOTIDE SEQUENCE [LARGE SCALE GENOMIC DNA]</scope>
    <source>
        <strain evidence="7 8">DSM 15871</strain>
    </source>
</reference>
<dbReference type="Gene3D" id="2.60.40.10">
    <property type="entry name" value="Immunoglobulins"/>
    <property type="match status" value="1"/>
</dbReference>
<dbReference type="GO" id="GO:0051274">
    <property type="term" value="P:beta-glucan biosynthetic process"/>
    <property type="evidence" value="ECO:0007669"/>
    <property type="project" value="TreeGrafter"/>
</dbReference>
<evidence type="ECO:0000256" key="3">
    <source>
        <dbReference type="ARBA" id="ARBA00009284"/>
    </source>
</evidence>
<dbReference type="AlphaFoldDB" id="X7E5K5"/>
<evidence type="ECO:0000313" key="8">
    <source>
        <dbReference type="Proteomes" id="UP000054058"/>
    </source>
</evidence>
<dbReference type="SUPFAM" id="SSF81296">
    <property type="entry name" value="E set domains"/>
    <property type="match status" value="1"/>
</dbReference>
<dbReference type="EMBL" id="JAMB01000004">
    <property type="protein sequence ID" value="ETX11247.1"/>
    <property type="molecule type" value="Genomic_DNA"/>
</dbReference>
<dbReference type="SUPFAM" id="SSF74650">
    <property type="entry name" value="Galactose mutarotase-like"/>
    <property type="match status" value="1"/>
</dbReference>
<dbReference type="Pfam" id="PF04349">
    <property type="entry name" value="MdoG"/>
    <property type="match status" value="1"/>
</dbReference>
<proteinExistence type="inferred from homology"/>
<evidence type="ECO:0000256" key="4">
    <source>
        <dbReference type="ARBA" id="ARBA00022729"/>
    </source>
</evidence>
<comment type="subcellular location">
    <subcellularLocation>
        <location evidence="1">Periplasm</location>
    </subcellularLocation>
</comment>
<evidence type="ECO:0000256" key="2">
    <source>
        <dbReference type="ARBA" id="ARBA00005001"/>
    </source>
</evidence>
<comment type="pathway">
    <text evidence="2">Glycan metabolism; osmoregulated periplasmic glucan (OPG) biosynthesis.</text>
</comment>
<name>X7E5K5_9GAMM</name>
<evidence type="ECO:0000259" key="6">
    <source>
        <dbReference type="Pfam" id="PF04349"/>
    </source>
</evidence>
<dbReference type="InterPro" id="IPR014756">
    <property type="entry name" value="Ig_E-set"/>
</dbReference>
<dbReference type="GO" id="GO:0003824">
    <property type="term" value="F:catalytic activity"/>
    <property type="evidence" value="ECO:0007669"/>
    <property type="project" value="InterPro"/>
</dbReference>
<dbReference type="RefSeq" id="WP_245595762.1">
    <property type="nucleotide sequence ID" value="NZ_JAMB01000004.1"/>
</dbReference>
<dbReference type="InterPro" id="IPR011013">
    <property type="entry name" value="Gal_mutarotase_sf_dom"/>
</dbReference>
<gene>
    <name evidence="7" type="ORF">MUS1_10590</name>
</gene>
<evidence type="ECO:0000256" key="5">
    <source>
        <dbReference type="ARBA" id="ARBA00022764"/>
    </source>
</evidence>
<keyword evidence="4" id="KW-0732">Signal</keyword>
<keyword evidence="5" id="KW-0574">Periplasm</keyword>
<dbReference type="InterPro" id="IPR007444">
    <property type="entry name" value="Glucan_biosyn_MdoG_C"/>
</dbReference>
<dbReference type="InterPro" id="IPR014718">
    <property type="entry name" value="GH-type_carb-bd"/>
</dbReference>